<accession>A0ABV8FM03</accession>
<organism evidence="4 5">
    <name type="scientific">Nocardiopsis sediminis</name>
    <dbReference type="NCBI Taxonomy" id="1778267"/>
    <lineage>
        <taxon>Bacteria</taxon>
        <taxon>Bacillati</taxon>
        <taxon>Actinomycetota</taxon>
        <taxon>Actinomycetes</taxon>
        <taxon>Streptosporangiales</taxon>
        <taxon>Nocardiopsidaceae</taxon>
        <taxon>Nocardiopsis</taxon>
    </lineage>
</organism>
<feature type="domain" description="HTH tetR-type" evidence="3">
    <location>
        <begin position="9"/>
        <end position="69"/>
    </location>
</feature>
<dbReference type="Proteomes" id="UP001595847">
    <property type="component" value="Unassembled WGS sequence"/>
</dbReference>
<dbReference type="PROSITE" id="PS50977">
    <property type="entry name" value="HTH_TETR_2"/>
    <property type="match status" value="1"/>
</dbReference>
<keyword evidence="5" id="KW-1185">Reference proteome</keyword>
<dbReference type="PANTHER" id="PTHR30055">
    <property type="entry name" value="HTH-TYPE TRANSCRIPTIONAL REGULATOR RUTR"/>
    <property type="match status" value="1"/>
</dbReference>
<evidence type="ECO:0000256" key="1">
    <source>
        <dbReference type="ARBA" id="ARBA00023125"/>
    </source>
</evidence>
<dbReference type="InterPro" id="IPR050109">
    <property type="entry name" value="HTH-type_TetR-like_transc_reg"/>
</dbReference>
<evidence type="ECO:0000313" key="4">
    <source>
        <dbReference type="EMBL" id="MFC3997191.1"/>
    </source>
</evidence>
<sequence length="216" mass="22845">MTHSSEADLTARARIRLAALRLFARQGFAATGMRAIAAEAGVSHALVRHHFGSKDGLRAAVDEDVLDSFDATLAGFGPQGSDAELLSAFGAASARLFGSDEVRREYLRRALAEGGEVGARLFARILEGARTRLADLRGDTEPGGADERWAPYQVLFLILGPMLLEPLMQRTLGGPVFAPEVLEERSAANQRLLMHGLLGGAARAASGAGERRPAGG</sequence>
<reference evidence="5" key="1">
    <citation type="journal article" date="2019" name="Int. J. Syst. Evol. Microbiol.">
        <title>The Global Catalogue of Microorganisms (GCM) 10K type strain sequencing project: providing services to taxonomists for standard genome sequencing and annotation.</title>
        <authorList>
            <consortium name="The Broad Institute Genomics Platform"/>
            <consortium name="The Broad Institute Genome Sequencing Center for Infectious Disease"/>
            <person name="Wu L."/>
            <person name="Ma J."/>
        </authorList>
    </citation>
    <scope>NUCLEOTIDE SEQUENCE [LARGE SCALE GENOMIC DNA]</scope>
    <source>
        <strain evidence="5">TBRC 1826</strain>
    </source>
</reference>
<dbReference type="InterPro" id="IPR001647">
    <property type="entry name" value="HTH_TetR"/>
</dbReference>
<gene>
    <name evidence="4" type="ORF">ACFOVU_14755</name>
</gene>
<dbReference type="PANTHER" id="PTHR30055:SF146">
    <property type="entry name" value="HTH-TYPE TRANSCRIPTIONAL DUAL REGULATOR CECR"/>
    <property type="match status" value="1"/>
</dbReference>
<dbReference type="EMBL" id="JBHSBH010000009">
    <property type="protein sequence ID" value="MFC3997191.1"/>
    <property type="molecule type" value="Genomic_DNA"/>
</dbReference>
<name>A0ABV8FM03_9ACTN</name>
<dbReference type="RefSeq" id="WP_378533922.1">
    <property type="nucleotide sequence ID" value="NZ_JBHSBH010000009.1"/>
</dbReference>
<evidence type="ECO:0000313" key="5">
    <source>
        <dbReference type="Proteomes" id="UP001595847"/>
    </source>
</evidence>
<proteinExistence type="predicted"/>
<dbReference type="InterPro" id="IPR009057">
    <property type="entry name" value="Homeodomain-like_sf"/>
</dbReference>
<comment type="caution">
    <text evidence="4">The sequence shown here is derived from an EMBL/GenBank/DDBJ whole genome shotgun (WGS) entry which is preliminary data.</text>
</comment>
<protein>
    <submittedName>
        <fullName evidence="4">TetR/AcrR family transcriptional regulator</fullName>
    </submittedName>
</protein>
<keyword evidence="1 2" id="KW-0238">DNA-binding</keyword>
<dbReference type="SUPFAM" id="SSF46689">
    <property type="entry name" value="Homeodomain-like"/>
    <property type="match status" value="1"/>
</dbReference>
<dbReference type="Gene3D" id="1.10.357.10">
    <property type="entry name" value="Tetracycline Repressor, domain 2"/>
    <property type="match status" value="1"/>
</dbReference>
<dbReference type="PRINTS" id="PR00455">
    <property type="entry name" value="HTHTETR"/>
</dbReference>
<evidence type="ECO:0000256" key="2">
    <source>
        <dbReference type="PROSITE-ProRule" id="PRU00335"/>
    </source>
</evidence>
<evidence type="ECO:0000259" key="3">
    <source>
        <dbReference type="PROSITE" id="PS50977"/>
    </source>
</evidence>
<dbReference type="Pfam" id="PF00440">
    <property type="entry name" value="TetR_N"/>
    <property type="match status" value="1"/>
</dbReference>
<feature type="DNA-binding region" description="H-T-H motif" evidence="2">
    <location>
        <begin position="32"/>
        <end position="51"/>
    </location>
</feature>